<keyword evidence="2" id="KW-1185">Reference proteome</keyword>
<dbReference type="InterPro" id="IPR036319">
    <property type="entry name" value="RDM1_sf"/>
</dbReference>
<dbReference type="AlphaFoldDB" id="A0A7J8RHV3"/>
<dbReference type="GO" id="GO:0080188">
    <property type="term" value="P:gene silencing by siRNA-directed DNA methylation"/>
    <property type="evidence" value="ECO:0007669"/>
    <property type="project" value="InterPro"/>
</dbReference>
<dbReference type="EMBL" id="JABFAC010000005">
    <property type="protein sequence ID" value="MBA0613429.1"/>
    <property type="molecule type" value="Genomic_DNA"/>
</dbReference>
<protein>
    <submittedName>
        <fullName evidence="1">Uncharacterized protein</fullName>
    </submittedName>
</protein>
<dbReference type="GO" id="GO:0000419">
    <property type="term" value="C:RNA polymerase V complex"/>
    <property type="evidence" value="ECO:0007669"/>
    <property type="project" value="TreeGrafter"/>
</dbReference>
<evidence type="ECO:0000313" key="1">
    <source>
        <dbReference type="EMBL" id="MBA0613429.1"/>
    </source>
</evidence>
<dbReference type="PANTHER" id="PTHR36366:SF1">
    <property type="entry name" value="PROTEIN RDM1"/>
    <property type="match status" value="1"/>
</dbReference>
<evidence type="ECO:0000313" key="2">
    <source>
        <dbReference type="Proteomes" id="UP000593561"/>
    </source>
</evidence>
<dbReference type="InterPro" id="IPR015270">
    <property type="entry name" value="RDM1_plant"/>
</dbReference>
<gene>
    <name evidence="1" type="ORF">Godav_013867</name>
</gene>
<dbReference type="Proteomes" id="UP000593561">
    <property type="component" value="Unassembled WGS sequence"/>
</dbReference>
<name>A0A7J8RHV3_GOSDV</name>
<accession>A0A7J8RHV3</accession>
<comment type="caution">
    <text evidence="1">The sequence shown here is derived from an EMBL/GenBank/DDBJ whole genome shotgun (WGS) entry which is preliminary data.</text>
</comment>
<reference evidence="1 2" key="1">
    <citation type="journal article" date="2019" name="Genome Biol. Evol.">
        <title>Insights into the evolution of the New World diploid cottons (Gossypium, subgenus Houzingenia) based on genome sequencing.</title>
        <authorList>
            <person name="Grover C.E."/>
            <person name="Arick M.A. 2nd"/>
            <person name="Thrash A."/>
            <person name="Conover J.L."/>
            <person name="Sanders W.S."/>
            <person name="Peterson D.G."/>
            <person name="Frelichowski J.E."/>
            <person name="Scheffler J.A."/>
            <person name="Scheffler B.E."/>
            <person name="Wendel J.F."/>
        </authorList>
    </citation>
    <scope>NUCLEOTIDE SEQUENCE [LARGE SCALE GENOMIC DNA]</scope>
    <source>
        <strain evidence="1">27</strain>
        <tissue evidence="1">Leaf</tissue>
    </source>
</reference>
<organism evidence="1 2">
    <name type="scientific">Gossypium davidsonii</name>
    <name type="common">Davidson's cotton</name>
    <name type="synonym">Gossypium klotzschianum subsp. davidsonii</name>
    <dbReference type="NCBI Taxonomy" id="34287"/>
    <lineage>
        <taxon>Eukaryota</taxon>
        <taxon>Viridiplantae</taxon>
        <taxon>Streptophyta</taxon>
        <taxon>Embryophyta</taxon>
        <taxon>Tracheophyta</taxon>
        <taxon>Spermatophyta</taxon>
        <taxon>Magnoliopsida</taxon>
        <taxon>eudicotyledons</taxon>
        <taxon>Gunneridae</taxon>
        <taxon>Pentapetalae</taxon>
        <taxon>rosids</taxon>
        <taxon>malvids</taxon>
        <taxon>Malvales</taxon>
        <taxon>Malvaceae</taxon>
        <taxon>Malvoideae</taxon>
        <taxon>Gossypium</taxon>
    </lineage>
</organism>
<dbReference type="PANTHER" id="PTHR36366">
    <property type="entry name" value="PROTEIN RDM1"/>
    <property type="match status" value="1"/>
</dbReference>
<dbReference type="SUPFAM" id="SSF109920">
    <property type="entry name" value="Hypothetical protein At3g22680"/>
    <property type="match status" value="1"/>
</dbReference>
<proteinExistence type="predicted"/>
<dbReference type="Pfam" id="PF09187">
    <property type="entry name" value="RdDM_RDM1"/>
    <property type="match status" value="1"/>
</dbReference>
<sequence length="55" mass="6590">MMIMKKQPIGNIIEPSTVEATVWVIENFSRQFVSHHYIAKIWVFDLNYHHFVDDL</sequence>
<dbReference type="Gene3D" id="1.20.120.690">
    <property type="entry name" value="RDM1 protein domain"/>
    <property type="match status" value="1"/>
</dbReference>